<sequence>MSRRTPLPSGLSCGLDFLIDTNWSPEQALAVYELLNDLRTRIWLRYGEDVIELIRRERWPAPNLSDINDLSEPF</sequence>
<evidence type="ECO:0000313" key="1">
    <source>
        <dbReference type="EMBL" id="MCG5077101.1"/>
    </source>
</evidence>
<keyword evidence="2" id="KW-1185">Reference proteome</keyword>
<evidence type="ECO:0000313" key="2">
    <source>
        <dbReference type="Proteomes" id="UP001139308"/>
    </source>
</evidence>
<dbReference type="EMBL" id="JAKLJA010000031">
    <property type="protein sequence ID" value="MCG5077101.1"/>
    <property type="molecule type" value="Genomic_DNA"/>
</dbReference>
<reference evidence="1" key="1">
    <citation type="submission" date="2022-01" db="EMBL/GenBank/DDBJ databases">
        <title>Genome sequence and assembly of Parabukholderia sp. RG36.</title>
        <authorList>
            <person name="Chhetri G."/>
        </authorList>
    </citation>
    <scope>NUCLEOTIDE SEQUENCE</scope>
    <source>
        <strain evidence="1">RG36</strain>
    </source>
</reference>
<dbReference type="RefSeq" id="WP_238467005.1">
    <property type="nucleotide sequence ID" value="NZ_JAKLJA010000031.1"/>
</dbReference>
<proteinExistence type="predicted"/>
<comment type="caution">
    <text evidence="1">The sequence shown here is derived from an EMBL/GenBank/DDBJ whole genome shotgun (WGS) entry which is preliminary data.</text>
</comment>
<name>A0A9X1RRW7_9BURK</name>
<dbReference type="Proteomes" id="UP001139308">
    <property type="component" value="Unassembled WGS sequence"/>
</dbReference>
<organism evidence="1 2">
    <name type="scientific">Paraburkholderia tagetis</name>
    <dbReference type="NCBI Taxonomy" id="2913261"/>
    <lineage>
        <taxon>Bacteria</taxon>
        <taxon>Pseudomonadati</taxon>
        <taxon>Pseudomonadota</taxon>
        <taxon>Betaproteobacteria</taxon>
        <taxon>Burkholderiales</taxon>
        <taxon>Burkholderiaceae</taxon>
        <taxon>Paraburkholderia</taxon>
    </lineage>
</organism>
<gene>
    <name evidence="1" type="ORF">L5014_27795</name>
</gene>
<accession>A0A9X1RRW7</accession>
<dbReference type="AlphaFoldDB" id="A0A9X1RRW7"/>
<protein>
    <submittedName>
        <fullName evidence="1">Uncharacterized protein</fullName>
    </submittedName>
</protein>